<reference evidence="1 2" key="1">
    <citation type="journal article" date="2016" name="Nat. Commun.">
        <title>Thousands of microbial genomes shed light on interconnected biogeochemical processes in an aquifer system.</title>
        <authorList>
            <person name="Anantharaman K."/>
            <person name="Brown C.T."/>
            <person name="Hug L.A."/>
            <person name="Sharon I."/>
            <person name="Castelle C.J."/>
            <person name="Probst A.J."/>
            <person name="Thomas B.C."/>
            <person name="Singh A."/>
            <person name="Wilkins M.J."/>
            <person name="Karaoz U."/>
            <person name="Brodie E.L."/>
            <person name="Williams K.H."/>
            <person name="Hubbard S.S."/>
            <person name="Banfield J.F."/>
        </authorList>
    </citation>
    <scope>NUCLEOTIDE SEQUENCE [LARGE SCALE GENOMIC DNA]</scope>
</reference>
<dbReference type="Gene3D" id="3.10.450.620">
    <property type="entry name" value="JHP933, nucleotidyltransferase-like core domain"/>
    <property type="match status" value="1"/>
</dbReference>
<dbReference type="Pfam" id="PF08843">
    <property type="entry name" value="AbiEii"/>
    <property type="match status" value="1"/>
</dbReference>
<proteinExistence type="predicted"/>
<protein>
    <recommendedName>
        <fullName evidence="3">Nucleotidyl transferase AbiEii/AbiGii toxin family protein</fullName>
    </recommendedName>
</protein>
<dbReference type="AlphaFoldDB" id="A0A1F8CJ68"/>
<organism evidence="1 2">
    <name type="scientific">Candidatus Woesebacteria bacterium RIFOXYA1_FULL_43_9</name>
    <dbReference type="NCBI Taxonomy" id="1802534"/>
    <lineage>
        <taxon>Bacteria</taxon>
        <taxon>Candidatus Woeseibacteriota</taxon>
    </lineage>
</organism>
<sequence length="224" mass="25632">MDSKLAKEKSLQLGISEIQVVREEYEMVLLSALFESPFGKKLVFRGGTALRLAYNSPRFSEDLDFSQIEPIPEKEFQTWCQTIANNNSGLELKEALQKRFTLFALFKIKDPTIAVTISIKIEISVRKVTPEQKKSYQLMKLQSEVTPITAIAQVASVKWIQKEKLSISPKRVRDIFDLWFIGQLLKKTYPMDFKGFTNNKVKGELNKLLGLGAKRLVLSWLSKN</sequence>
<name>A0A1F8CJ68_9BACT</name>
<comment type="caution">
    <text evidence="1">The sequence shown here is derived from an EMBL/GenBank/DDBJ whole genome shotgun (WGS) entry which is preliminary data.</text>
</comment>
<dbReference type="Proteomes" id="UP000179241">
    <property type="component" value="Unassembled WGS sequence"/>
</dbReference>
<gene>
    <name evidence="1" type="ORF">A2188_01890</name>
</gene>
<dbReference type="InterPro" id="IPR014942">
    <property type="entry name" value="AbiEii"/>
</dbReference>
<evidence type="ECO:0000313" key="1">
    <source>
        <dbReference type="EMBL" id="OGM76397.1"/>
    </source>
</evidence>
<dbReference type="EMBL" id="MGHU01000055">
    <property type="protein sequence ID" value="OGM76397.1"/>
    <property type="molecule type" value="Genomic_DNA"/>
</dbReference>
<accession>A0A1F8CJ68</accession>
<evidence type="ECO:0000313" key="2">
    <source>
        <dbReference type="Proteomes" id="UP000179241"/>
    </source>
</evidence>
<evidence type="ECO:0008006" key="3">
    <source>
        <dbReference type="Google" id="ProtNLM"/>
    </source>
</evidence>